<dbReference type="AlphaFoldDB" id="A0AA40EDC9"/>
<keyword evidence="3" id="KW-1185">Reference proteome</keyword>
<comment type="caution">
    <text evidence="2">The sequence shown here is derived from an EMBL/GenBank/DDBJ whole genome shotgun (WGS) entry which is preliminary data.</text>
</comment>
<reference evidence="2" key="1">
    <citation type="submission" date="2023-06" db="EMBL/GenBank/DDBJ databases">
        <title>Genome-scale phylogeny and comparative genomics of the fungal order Sordariales.</title>
        <authorList>
            <consortium name="Lawrence Berkeley National Laboratory"/>
            <person name="Hensen N."/>
            <person name="Bonometti L."/>
            <person name="Westerberg I."/>
            <person name="Brannstrom I.O."/>
            <person name="Guillou S."/>
            <person name="Cros-Aarteil S."/>
            <person name="Calhoun S."/>
            <person name="Haridas S."/>
            <person name="Kuo A."/>
            <person name="Mondo S."/>
            <person name="Pangilinan J."/>
            <person name="Riley R."/>
            <person name="Labutti K."/>
            <person name="Andreopoulos B."/>
            <person name="Lipzen A."/>
            <person name="Chen C."/>
            <person name="Yanf M."/>
            <person name="Daum C."/>
            <person name="Ng V."/>
            <person name="Clum A."/>
            <person name="Steindorff A."/>
            <person name="Ohm R."/>
            <person name="Martin F."/>
            <person name="Silar P."/>
            <person name="Natvig D."/>
            <person name="Lalanne C."/>
            <person name="Gautier V."/>
            <person name="Ament-Velasquez S.L."/>
            <person name="Kruys A."/>
            <person name="Hutchinson M.I."/>
            <person name="Powell A.J."/>
            <person name="Barry K."/>
            <person name="Miller A.N."/>
            <person name="Grigoriev I.V."/>
            <person name="Debuchy R."/>
            <person name="Gladieux P."/>
            <person name="Thoren M.H."/>
            <person name="Johannesson H."/>
        </authorList>
    </citation>
    <scope>NUCLEOTIDE SEQUENCE</scope>
    <source>
        <strain evidence="2">CBS 540.89</strain>
    </source>
</reference>
<protein>
    <submittedName>
        <fullName evidence="2">Uncharacterized protein</fullName>
    </submittedName>
</protein>
<organism evidence="2 3">
    <name type="scientific">Apiosordaria backusii</name>
    <dbReference type="NCBI Taxonomy" id="314023"/>
    <lineage>
        <taxon>Eukaryota</taxon>
        <taxon>Fungi</taxon>
        <taxon>Dikarya</taxon>
        <taxon>Ascomycota</taxon>
        <taxon>Pezizomycotina</taxon>
        <taxon>Sordariomycetes</taxon>
        <taxon>Sordariomycetidae</taxon>
        <taxon>Sordariales</taxon>
        <taxon>Lasiosphaeriaceae</taxon>
        <taxon>Apiosordaria</taxon>
    </lineage>
</organism>
<dbReference type="EMBL" id="JAUKTV010000007">
    <property type="protein sequence ID" value="KAK0735815.1"/>
    <property type="molecule type" value="Genomic_DNA"/>
</dbReference>
<gene>
    <name evidence="2" type="ORF">B0T21DRAFT_368590</name>
</gene>
<evidence type="ECO:0000313" key="3">
    <source>
        <dbReference type="Proteomes" id="UP001172159"/>
    </source>
</evidence>
<proteinExistence type="predicted"/>
<evidence type="ECO:0000256" key="1">
    <source>
        <dbReference type="SAM" id="MobiDB-lite"/>
    </source>
</evidence>
<name>A0AA40EDC9_9PEZI</name>
<accession>A0AA40EDC9</accession>
<sequence length="146" mass="15982">MPRPPEEPNQPHDPIEDEFDDIPLHQKRPFGSGLHKKRITFVPASSSLQTVSDAPTAAAKPPSGSTISDLYLNLVLPPSTPPIIPEQKEGVPKGTAQPPPVPKEKKLLDAKKVRKMYQDDKKRKEGVMRELFGNGKVEKYLGSGAG</sequence>
<dbReference type="Proteomes" id="UP001172159">
    <property type="component" value="Unassembled WGS sequence"/>
</dbReference>
<evidence type="ECO:0000313" key="2">
    <source>
        <dbReference type="EMBL" id="KAK0735815.1"/>
    </source>
</evidence>
<feature type="region of interest" description="Disordered" evidence="1">
    <location>
        <begin position="1"/>
        <end position="31"/>
    </location>
</feature>
<feature type="compositionally biased region" description="Basic and acidic residues" evidence="1">
    <location>
        <begin position="1"/>
        <end position="14"/>
    </location>
</feature>
<feature type="region of interest" description="Disordered" evidence="1">
    <location>
        <begin position="81"/>
        <end position="103"/>
    </location>
</feature>